<name>A0A0F9BIK0_9ZZZZ</name>
<accession>A0A0F9BIK0</accession>
<evidence type="ECO:0000313" key="1">
    <source>
        <dbReference type="EMBL" id="KKK90389.1"/>
    </source>
</evidence>
<sequence>MQECTSYLRKNNMNIKKTDYKAALNLMQHCLRSIKDSTGKNRELIVTPGSIWLIEDGRIVLSGESDITNYLHGYYNES</sequence>
<protein>
    <submittedName>
        <fullName evidence="1">Uncharacterized protein</fullName>
    </submittedName>
</protein>
<gene>
    <name evidence="1" type="ORF">LCGC14_2723460</name>
</gene>
<reference evidence="1" key="1">
    <citation type="journal article" date="2015" name="Nature">
        <title>Complex archaea that bridge the gap between prokaryotes and eukaryotes.</title>
        <authorList>
            <person name="Spang A."/>
            <person name="Saw J.H."/>
            <person name="Jorgensen S.L."/>
            <person name="Zaremba-Niedzwiedzka K."/>
            <person name="Martijn J."/>
            <person name="Lind A.E."/>
            <person name="van Eijk R."/>
            <person name="Schleper C."/>
            <person name="Guy L."/>
            <person name="Ettema T.J."/>
        </authorList>
    </citation>
    <scope>NUCLEOTIDE SEQUENCE</scope>
</reference>
<organism evidence="1">
    <name type="scientific">marine sediment metagenome</name>
    <dbReference type="NCBI Taxonomy" id="412755"/>
    <lineage>
        <taxon>unclassified sequences</taxon>
        <taxon>metagenomes</taxon>
        <taxon>ecological metagenomes</taxon>
    </lineage>
</organism>
<proteinExistence type="predicted"/>
<dbReference type="AlphaFoldDB" id="A0A0F9BIK0"/>
<comment type="caution">
    <text evidence="1">The sequence shown here is derived from an EMBL/GenBank/DDBJ whole genome shotgun (WGS) entry which is preliminary data.</text>
</comment>
<dbReference type="EMBL" id="LAZR01049123">
    <property type="protein sequence ID" value="KKK90389.1"/>
    <property type="molecule type" value="Genomic_DNA"/>
</dbReference>